<accession>A0A8S5Q3X8</accession>
<sequence length="40" mass="4564">MRLCIIRHTIYDLKGCGLCRERHCLWAVPLLILDLAVLAA</sequence>
<evidence type="ECO:0000313" key="1">
    <source>
        <dbReference type="EMBL" id="DAE13712.1"/>
    </source>
</evidence>
<dbReference type="EMBL" id="BK015568">
    <property type="protein sequence ID" value="DAE13712.1"/>
    <property type="molecule type" value="Genomic_DNA"/>
</dbReference>
<organism evidence="1">
    <name type="scientific">Siphoviridae sp. ctQqU1</name>
    <dbReference type="NCBI Taxonomy" id="2825496"/>
    <lineage>
        <taxon>Viruses</taxon>
        <taxon>Duplodnaviria</taxon>
        <taxon>Heunggongvirae</taxon>
        <taxon>Uroviricota</taxon>
        <taxon>Caudoviricetes</taxon>
    </lineage>
</organism>
<reference evidence="1" key="1">
    <citation type="journal article" date="2021" name="Proc. Natl. Acad. Sci. U.S.A.">
        <title>A Catalog of Tens of Thousands of Viruses from Human Metagenomes Reveals Hidden Associations with Chronic Diseases.</title>
        <authorList>
            <person name="Tisza M.J."/>
            <person name="Buck C.B."/>
        </authorList>
    </citation>
    <scope>NUCLEOTIDE SEQUENCE</scope>
    <source>
        <strain evidence="1">CtQqU1</strain>
    </source>
</reference>
<name>A0A8S5Q3X8_9CAUD</name>
<proteinExistence type="predicted"/>
<protein>
    <submittedName>
        <fullName evidence="1">Uncharacterized protein</fullName>
    </submittedName>
</protein>